<dbReference type="Proteomes" id="UP001301958">
    <property type="component" value="Unassembled WGS sequence"/>
</dbReference>
<dbReference type="AlphaFoldDB" id="A0AAN7GUE0"/>
<evidence type="ECO:0000313" key="2">
    <source>
        <dbReference type="EMBL" id="KAK4227206.1"/>
    </source>
</evidence>
<name>A0AAN7GUE0_9PEZI</name>
<organism evidence="2 3">
    <name type="scientific">Podospora fimiseda</name>
    <dbReference type="NCBI Taxonomy" id="252190"/>
    <lineage>
        <taxon>Eukaryota</taxon>
        <taxon>Fungi</taxon>
        <taxon>Dikarya</taxon>
        <taxon>Ascomycota</taxon>
        <taxon>Pezizomycotina</taxon>
        <taxon>Sordariomycetes</taxon>
        <taxon>Sordariomycetidae</taxon>
        <taxon>Sordariales</taxon>
        <taxon>Podosporaceae</taxon>
        <taxon>Podospora</taxon>
    </lineage>
</organism>
<accession>A0AAN7GUE0</accession>
<evidence type="ECO:0000256" key="1">
    <source>
        <dbReference type="SAM" id="MobiDB-lite"/>
    </source>
</evidence>
<keyword evidence="3" id="KW-1185">Reference proteome</keyword>
<evidence type="ECO:0000313" key="3">
    <source>
        <dbReference type="Proteomes" id="UP001301958"/>
    </source>
</evidence>
<feature type="region of interest" description="Disordered" evidence="1">
    <location>
        <begin position="1"/>
        <end position="22"/>
    </location>
</feature>
<dbReference type="EMBL" id="MU865334">
    <property type="protein sequence ID" value="KAK4227206.1"/>
    <property type="molecule type" value="Genomic_DNA"/>
</dbReference>
<proteinExistence type="predicted"/>
<reference evidence="2" key="2">
    <citation type="submission" date="2023-05" db="EMBL/GenBank/DDBJ databases">
        <authorList>
            <consortium name="Lawrence Berkeley National Laboratory"/>
            <person name="Steindorff A."/>
            <person name="Hensen N."/>
            <person name="Bonometti L."/>
            <person name="Westerberg I."/>
            <person name="Brannstrom I.O."/>
            <person name="Guillou S."/>
            <person name="Cros-Aarteil S."/>
            <person name="Calhoun S."/>
            <person name="Haridas S."/>
            <person name="Kuo A."/>
            <person name="Mondo S."/>
            <person name="Pangilinan J."/>
            <person name="Riley R."/>
            <person name="Labutti K."/>
            <person name="Andreopoulos B."/>
            <person name="Lipzen A."/>
            <person name="Chen C."/>
            <person name="Yanf M."/>
            <person name="Daum C."/>
            <person name="Ng V."/>
            <person name="Clum A."/>
            <person name="Ohm R."/>
            <person name="Martin F."/>
            <person name="Silar P."/>
            <person name="Natvig D."/>
            <person name="Lalanne C."/>
            <person name="Gautier V."/>
            <person name="Ament-Velasquez S.L."/>
            <person name="Kruys A."/>
            <person name="Hutchinson M.I."/>
            <person name="Powell A.J."/>
            <person name="Barry K."/>
            <person name="Miller A.N."/>
            <person name="Grigoriev I.V."/>
            <person name="Debuchy R."/>
            <person name="Gladieux P."/>
            <person name="Thoren M.H."/>
            <person name="Johannesson H."/>
        </authorList>
    </citation>
    <scope>NUCLEOTIDE SEQUENCE</scope>
    <source>
        <strain evidence="2">CBS 990.96</strain>
    </source>
</reference>
<gene>
    <name evidence="2" type="ORF">QBC38DRAFT_478228</name>
</gene>
<comment type="caution">
    <text evidence="2">The sequence shown here is derived from an EMBL/GenBank/DDBJ whole genome shotgun (WGS) entry which is preliminary data.</text>
</comment>
<feature type="compositionally biased region" description="Low complexity" evidence="1">
    <location>
        <begin position="11"/>
        <end position="22"/>
    </location>
</feature>
<reference evidence="2" key="1">
    <citation type="journal article" date="2023" name="Mol. Phylogenet. Evol.">
        <title>Genome-scale phylogeny and comparative genomics of the fungal order Sordariales.</title>
        <authorList>
            <person name="Hensen N."/>
            <person name="Bonometti L."/>
            <person name="Westerberg I."/>
            <person name="Brannstrom I.O."/>
            <person name="Guillou S."/>
            <person name="Cros-Aarteil S."/>
            <person name="Calhoun S."/>
            <person name="Haridas S."/>
            <person name="Kuo A."/>
            <person name="Mondo S."/>
            <person name="Pangilinan J."/>
            <person name="Riley R."/>
            <person name="LaButti K."/>
            <person name="Andreopoulos B."/>
            <person name="Lipzen A."/>
            <person name="Chen C."/>
            <person name="Yan M."/>
            <person name="Daum C."/>
            <person name="Ng V."/>
            <person name="Clum A."/>
            <person name="Steindorff A."/>
            <person name="Ohm R.A."/>
            <person name="Martin F."/>
            <person name="Silar P."/>
            <person name="Natvig D.O."/>
            <person name="Lalanne C."/>
            <person name="Gautier V."/>
            <person name="Ament-Velasquez S.L."/>
            <person name="Kruys A."/>
            <person name="Hutchinson M.I."/>
            <person name="Powell A.J."/>
            <person name="Barry K."/>
            <person name="Miller A.N."/>
            <person name="Grigoriev I.V."/>
            <person name="Debuchy R."/>
            <person name="Gladieux P."/>
            <person name="Hiltunen Thoren M."/>
            <person name="Johannesson H."/>
        </authorList>
    </citation>
    <scope>NUCLEOTIDE SEQUENCE</scope>
    <source>
        <strain evidence="2">CBS 990.96</strain>
    </source>
</reference>
<sequence length="172" mass="20113">MEPPSPHQPNTPTFPSFPSSSKSTLSRRRAALSPEFQAKLTQMSLRLAPLVQLTSGQIHPHFPQSLLCFWLLTESQLDSLAHFYHQRTPCEWTRHYPCPVYWPSGLTLEEKRRKLGKFIGLRGCDTPVVVDGHRQNQMSEEVWLRLNRTEEEVERDARLATEREEEERAKWY</sequence>
<protein>
    <submittedName>
        <fullName evidence="2">Uncharacterized protein</fullName>
    </submittedName>
</protein>